<dbReference type="Gene3D" id="3.20.20.100">
    <property type="entry name" value="NADP-dependent oxidoreductase domain"/>
    <property type="match status" value="1"/>
</dbReference>
<dbReference type="Pfam" id="PF00891">
    <property type="entry name" value="Methyltransf_2"/>
    <property type="match status" value="1"/>
</dbReference>
<evidence type="ECO:0000259" key="4">
    <source>
        <dbReference type="Pfam" id="PF00891"/>
    </source>
</evidence>
<sequence length="877" mass="97124">MDQIKPYIVFPGFFKFHQTSNLSYTLGPEQLIKDARACPEEFSLDKQGFIFRSWSPSPISWDVESVPNSPTTPLRALNVYNQPDQSPAGVLDRLRLALPDEDMDELLGQYRVQIFNVWRPISSVVEDWPLAVCDARTTGKDDVVELEFVTPELVRLSYLAKWNENYKFYYLSHMTNKEVCIFKIFDSAHLEDPDASEATMGCLHTAFKLKSVPPEQARESIEIEMGHWSQYRNAVPINQAVSFENIAATASLDKEFVSRLIKHASTYRVFVVDEASGMVSHTAPSRALVESAAVRESLATCLDERFLSTAGSTDHAMLRYGSLEEPRETAFNIAFDTEEDYLGFIRNPAHGKELKAMRGLLGFVMSGTKMGVREHNTNLLAGPAIDWAALGDGLVVDMGGGHGHVCVSIAKQHPKLRFMVQDLPEVIAGGRRSLQETAEGDLSISSRITFMEHDFLATQTVKDADIFMFRFVVHDWSDKTMDMVALAVIAGKERTVVDWQRLVGQMNGELEIRDIHGDSDSAFGLVVLQPGLSAGRLCTDTMGDEIQKIAGSEFSVHVVLGTGNMGSPRDPLVKEFHNVQGVQACLDSFRRYGFTHLDTARLYSCNEPGTCEPLLGATDARDWAVIDSKVYAAPTLHREHILVEIDASLRELGIPCANIYYLHGPDRSTPFEEQCCAMNDAYRAGKFKYFGLCNLSPPEVEEVVLICQRRGWVVPTVYQGHYNAVSRVAEEALFPLLARLGIKFYAFSPAAGGIFSGTNTADPSTRKQGDRWGHGGCSGSLHRAWYESDPVIRAAHMLSQGAEKAGLTGHEVSLRWLLHHSALSGIRGDAIVLGVSRVSQIDCNVQACVAGPLSDELVKLLDDVWDIAKQSPPPAWV</sequence>
<feature type="domain" description="O-methyltransferase C-terminal" evidence="4">
    <location>
        <begin position="394"/>
        <end position="481"/>
    </location>
</feature>
<dbReference type="SUPFAM" id="SSF51430">
    <property type="entry name" value="NAD(P)-linked oxidoreductase"/>
    <property type="match status" value="1"/>
</dbReference>
<dbReference type="PANTHER" id="PTHR43712">
    <property type="entry name" value="PUTATIVE (AFU_ORTHOLOGUE AFUA_4G14580)-RELATED"/>
    <property type="match status" value="1"/>
</dbReference>
<comment type="caution">
    <text evidence="5">The sequence shown here is derived from an EMBL/GenBank/DDBJ whole genome shotgun (WGS) entry which is preliminary data.</text>
</comment>
<dbReference type="Pfam" id="PF00248">
    <property type="entry name" value="Aldo_ket_red"/>
    <property type="match status" value="1"/>
</dbReference>
<dbReference type="OrthoDB" id="48988at2759"/>
<evidence type="ECO:0000313" key="5">
    <source>
        <dbReference type="EMBL" id="CAI4214347.1"/>
    </source>
</evidence>
<dbReference type="Gene3D" id="3.40.50.150">
    <property type="entry name" value="Vaccinia Virus protein VP39"/>
    <property type="match status" value="1"/>
</dbReference>
<protein>
    <submittedName>
        <fullName evidence="5">Uncharacterized protein</fullName>
    </submittedName>
</protein>
<evidence type="ECO:0000259" key="3">
    <source>
        <dbReference type="Pfam" id="PF00248"/>
    </source>
</evidence>
<comment type="similarity">
    <text evidence="2">Belongs to the asaB hydroxylase/desaturase family.</text>
</comment>
<dbReference type="InterPro" id="IPR023210">
    <property type="entry name" value="NADP_OxRdtase_dom"/>
</dbReference>
<feature type="domain" description="NADP-dependent oxidoreductase" evidence="3">
    <location>
        <begin position="559"/>
        <end position="865"/>
    </location>
</feature>
<keyword evidence="1" id="KW-0560">Oxidoreductase</keyword>
<dbReference type="CDD" id="cd19075">
    <property type="entry name" value="AKR_AKR7A1-5"/>
    <property type="match status" value="1"/>
</dbReference>
<dbReference type="GO" id="GO:0016491">
    <property type="term" value="F:oxidoreductase activity"/>
    <property type="evidence" value="ECO:0007669"/>
    <property type="project" value="UniProtKB-KW"/>
</dbReference>
<dbReference type="EMBL" id="CALLCH030000011">
    <property type="protein sequence ID" value="CAI4214347.1"/>
    <property type="molecule type" value="Genomic_DNA"/>
</dbReference>
<dbReference type="AlphaFoldDB" id="A0A9P1H0J1"/>
<name>A0A9P1H0J1_9PEZI</name>
<dbReference type="GO" id="GO:0008171">
    <property type="term" value="F:O-methyltransferase activity"/>
    <property type="evidence" value="ECO:0007669"/>
    <property type="project" value="InterPro"/>
</dbReference>
<dbReference type="InterPro" id="IPR001077">
    <property type="entry name" value="COMT_C"/>
</dbReference>
<reference evidence="5" key="1">
    <citation type="submission" date="2022-11" db="EMBL/GenBank/DDBJ databases">
        <authorList>
            <person name="Scott C."/>
            <person name="Bruce N."/>
        </authorList>
    </citation>
    <scope>NUCLEOTIDE SEQUENCE</scope>
</reference>
<evidence type="ECO:0000256" key="2">
    <source>
        <dbReference type="ARBA" id="ARBA00023604"/>
    </source>
</evidence>
<dbReference type="InterPro" id="IPR036812">
    <property type="entry name" value="NAD(P)_OxRdtase_dom_sf"/>
</dbReference>
<evidence type="ECO:0000256" key="1">
    <source>
        <dbReference type="ARBA" id="ARBA00023002"/>
    </source>
</evidence>
<dbReference type="InterPro" id="IPR044053">
    <property type="entry name" value="AsaB-like"/>
</dbReference>
<evidence type="ECO:0000313" key="6">
    <source>
        <dbReference type="Proteomes" id="UP000838763"/>
    </source>
</evidence>
<dbReference type="PANTHER" id="PTHR43712:SF12">
    <property type="entry name" value="STERIGMATOCYSTIN 8-O-METHYLTRANSFERASE"/>
    <property type="match status" value="1"/>
</dbReference>
<dbReference type="SUPFAM" id="SSF53335">
    <property type="entry name" value="S-adenosyl-L-methionine-dependent methyltransferases"/>
    <property type="match status" value="1"/>
</dbReference>
<accession>A0A9P1H0J1</accession>
<dbReference type="NCBIfam" id="NF041278">
    <property type="entry name" value="CmcJ_NvfI_EfuI"/>
    <property type="match status" value="1"/>
</dbReference>
<dbReference type="InterPro" id="IPR029063">
    <property type="entry name" value="SAM-dependent_MTases_sf"/>
</dbReference>
<proteinExistence type="inferred from homology"/>
<organism evidence="5 6">
    <name type="scientific">Parascedosporium putredinis</name>
    <dbReference type="NCBI Taxonomy" id="1442378"/>
    <lineage>
        <taxon>Eukaryota</taxon>
        <taxon>Fungi</taxon>
        <taxon>Dikarya</taxon>
        <taxon>Ascomycota</taxon>
        <taxon>Pezizomycotina</taxon>
        <taxon>Sordariomycetes</taxon>
        <taxon>Hypocreomycetidae</taxon>
        <taxon>Microascales</taxon>
        <taxon>Microascaceae</taxon>
        <taxon>Parascedosporium</taxon>
    </lineage>
</organism>
<dbReference type="Proteomes" id="UP000838763">
    <property type="component" value="Unassembled WGS sequence"/>
</dbReference>
<keyword evidence="6" id="KW-1185">Reference proteome</keyword>
<gene>
    <name evidence="5" type="ORF">PPNO1_LOCUS4077</name>
</gene>